<evidence type="ECO:0000313" key="2">
    <source>
        <dbReference type="EMBL" id="NUZ04390.1"/>
    </source>
</evidence>
<dbReference type="Proteomes" id="UP000529637">
    <property type="component" value="Unassembled WGS sequence"/>
</dbReference>
<keyword evidence="1" id="KW-0812">Transmembrane</keyword>
<keyword evidence="3" id="KW-1185">Reference proteome</keyword>
<keyword evidence="1" id="KW-1133">Transmembrane helix</keyword>
<protein>
    <submittedName>
        <fullName evidence="2">Uncharacterized protein</fullName>
    </submittedName>
</protein>
<gene>
    <name evidence="2" type="ORF">HQN59_01310</name>
</gene>
<keyword evidence="1" id="KW-0472">Membrane</keyword>
<organism evidence="2 3">
    <name type="scientific">Piscinibacter koreensis</name>
    <dbReference type="NCBI Taxonomy" id="2742824"/>
    <lineage>
        <taxon>Bacteria</taxon>
        <taxon>Pseudomonadati</taxon>
        <taxon>Pseudomonadota</taxon>
        <taxon>Betaproteobacteria</taxon>
        <taxon>Burkholderiales</taxon>
        <taxon>Sphaerotilaceae</taxon>
        <taxon>Piscinibacter</taxon>
    </lineage>
</organism>
<dbReference type="EMBL" id="JABWMJ010000001">
    <property type="protein sequence ID" value="NUZ04390.1"/>
    <property type="molecule type" value="Genomic_DNA"/>
</dbReference>
<reference evidence="2 3" key="1">
    <citation type="submission" date="2020-06" db="EMBL/GenBank/DDBJ databases">
        <title>Schlegella sp. ID0723 isolated from air conditioner.</title>
        <authorList>
            <person name="Kim D.Y."/>
            <person name="Kim D.-U."/>
        </authorList>
    </citation>
    <scope>NUCLEOTIDE SEQUENCE [LARGE SCALE GENOMIC DNA]</scope>
    <source>
        <strain evidence="2 3">ID0723</strain>
    </source>
</reference>
<accession>A0A7Y6NJL2</accession>
<name>A0A7Y6NJL2_9BURK</name>
<feature type="transmembrane region" description="Helical" evidence="1">
    <location>
        <begin position="56"/>
        <end position="83"/>
    </location>
</feature>
<comment type="caution">
    <text evidence="2">The sequence shown here is derived from an EMBL/GenBank/DDBJ whole genome shotgun (WGS) entry which is preliminary data.</text>
</comment>
<feature type="transmembrane region" description="Helical" evidence="1">
    <location>
        <begin position="15"/>
        <end position="35"/>
    </location>
</feature>
<evidence type="ECO:0000256" key="1">
    <source>
        <dbReference type="SAM" id="Phobius"/>
    </source>
</evidence>
<evidence type="ECO:0000313" key="3">
    <source>
        <dbReference type="Proteomes" id="UP000529637"/>
    </source>
</evidence>
<proteinExistence type="predicted"/>
<dbReference type="AlphaFoldDB" id="A0A7Y6NJL2"/>
<sequence>MFQVLTALGFTAYDFALLLFCPVGGLIGSWAHVLVQAGDLQRFPSGTSVRFAKPAIALFRIGWIGARLSLGAILGFLVALYFVGAMQPSAATFARLIGLSIIAGYAAPRLWVAQEEILVQSVLTRVRSEMGVEALSDSTANPPSPAAK</sequence>